<dbReference type="AlphaFoldDB" id="A0A5E7QAP9"/>
<evidence type="ECO:0000313" key="1">
    <source>
        <dbReference type="EMBL" id="VVP58755.1"/>
    </source>
</evidence>
<name>A0A5E7QAP9_PSEFL</name>
<gene>
    <name evidence="1" type="ORF">PS870_05925</name>
</gene>
<dbReference type="SUPFAM" id="SSF48452">
    <property type="entry name" value="TPR-like"/>
    <property type="match status" value="1"/>
</dbReference>
<dbReference type="Proteomes" id="UP000349468">
    <property type="component" value="Unassembled WGS sequence"/>
</dbReference>
<dbReference type="EMBL" id="CABVIK010000026">
    <property type="protein sequence ID" value="VVP58755.1"/>
    <property type="molecule type" value="Genomic_DNA"/>
</dbReference>
<dbReference type="Gene3D" id="1.25.40.10">
    <property type="entry name" value="Tetratricopeptide repeat domain"/>
    <property type="match status" value="1"/>
</dbReference>
<proteinExistence type="predicted"/>
<evidence type="ECO:0000313" key="2">
    <source>
        <dbReference type="Proteomes" id="UP000349468"/>
    </source>
</evidence>
<protein>
    <recommendedName>
        <fullName evidence="3">Tetratricopeptide repeat protein</fullName>
    </recommendedName>
</protein>
<sequence length="714" mass="81226">MDCRPLEVFKAFEALARERVAWVLSEFDMGGDEFLSSLRHRDDGAGLPVFRLDLSDFNGLDEVGALQNIAIDGDINNLCESLSAIGGSYLILDNANLHCNPATSLAVLQGLKELTSVLTEYCTRIKIIVRLHIRPDVAGITPIVLRALDEAECRTYVELHPDGRNISEIDVTSGAFYNHTFGVPGRIDRALKLLSYDTFENVVNGSSRQSVDDGLMLSPILTSAIEMLQQEEGLEARTYDLLTALTFFPHGERIKTVKYFKGNQRIRPGMADRLVALGLAETPESYELGTLRGEQERFIVLKPSVLQFMYRRLESELPALCEEAADVYFGRDWRLGRPKFTIIPRNTETKIGAVVEQNASVILLRLFSDALEDKECSRKELLNRINMLNRYVARLDQDDKYLFIVKFCRSALQKLDGDEFHLLVKDMRYKYARAIRMLGRYAESITEFQSLLSDQNTVERTASIYVNLAFSHQRLDDIPAAKQAAEDAIATKVKGEQFFNARSILLSISDDVGKYKRLQRLADQARRQQCFVAAHSMQLILTSQISDPTQRMHAYRKVCETANSESDTYNGYRAMINFAELAVNTNEGLSESQFRQLLNAYKFACSQRQGPLFSRAHKALWIWLNRLKQLTALHQLFRHSSLVQRLTNKLADEKEYVIKLIDYCRTEGFSNVRRSTPEELYRYFIVRAMSYSLVSVHELDRQDAPLPAISYAAS</sequence>
<reference evidence="1 2" key="1">
    <citation type="submission" date="2019-09" db="EMBL/GenBank/DDBJ databases">
        <authorList>
            <person name="Chandra G."/>
            <person name="Truman W A."/>
        </authorList>
    </citation>
    <scope>NUCLEOTIDE SEQUENCE [LARGE SCALE GENOMIC DNA]</scope>
    <source>
        <strain evidence="1">PS870</strain>
    </source>
</reference>
<accession>A0A5E7QAP9</accession>
<evidence type="ECO:0008006" key="3">
    <source>
        <dbReference type="Google" id="ProtNLM"/>
    </source>
</evidence>
<organism evidence="1 2">
    <name type="scientific">Pseudomonas fluorescens</name>
    <dbReference type="NCBI Taxonomy" id="294"/>
    <lineage>
        <taxon>Bacteria</taxon>
        <taxon>Pseudomonadati</taxon>
        <taxon>Pseudomonadota</taxon>
        <taxon>Gammaproteobacteria</taxon>
        <taxon>Pseudomonadales</taxon>
        <taxon>Pseudomonadaceae</taxon>
        <taxon>Pseudomonas</taxon>
    </lineage>
</organism>
<dbReference type="InterPro" id="IPR011990">
    <property type="entry name" value="TPR-like_helical_dom_sf"/>
</dbReference>